<accession>A0A5A7S862</accession>
<name>A0A5A7S862_9NOCA</name>
<protein>
    <submittedName>
        <fullName evidence="1">Uncharacterized protein</fullName>
    </submittedName>
</protein>
<comment type="caution">
    <text evidence="1">The sequence shown here is derived from an EMBL/GenBank/DDBJ whole genome shotgun (WGS) entry which is preliminary data.</text>
</comment>
<dbReference type="AlphaFoldDB" id="A0A5A7S862"/>
<organism evidence="1 2">
    <name type="scientific">Antrihabitans cavernicola</name>
    <dbReference type="NCBI Taxonomy" id="2495913"/>
    <lineage>
        <taxon>Bacteria</taxon>
        <taxon>Bacillati</taxon>
        <taxon>Actinomycetota</taxon>
        <taxon>Actinomycetes</taxon>
        <taxon>Mycobacteriales</taxon>
        <taxon>Nocardiaceae</taxon>
        <taxon>Antrihabitans</taxon>
    </lineage>
</organism>
<evidence type="ECO:0000313" key="1">
    <source>
        <dbReference type="EMBL" id="KAA0020064.1"/>
    </source>
</evidence>
<reference evidence="1 2" key="1">
    <citation type="submission" date="2019-07" db="EMBL/GenBank/DDBJ databases">
        <title>Rhodococcus cavernicolus sp. nov., isolated from a cave.</title>
        <authorList>
            <person name="Lee S.D."/>
        </authorList>
    </citation>
    <scope>NUCLEOTIDE SEQUENCE [LARGE SCALE GENOMIC DNA]</scope>
    <source>
        <strain evidence="1 2">C1-24</strain>
    </source>
</reference>
<dbReference type="Proteomes" id="UP000322244">
    <property type="component" value="Unassembled WGS sequence"/>
</dbReference>
<sequence length="59" mass="6465">MGLGEIVEEIRSVSHDTWHLTDDALASSVLDVCSVIHELEALRYRMIADIDDRGAVPSG</sequence>
<dbReference type="RefSeq" id="WP_149432445.1">
    <property type="nucleotide sequence ID" value="NZ_VLNY01000014.1"/>
</dbReference>
<evidence type="ECO:0000313" key="2">
    <source>
        <dbReference type="Proteomes" id="UP000322244"/>
    </source>
</evidence>
<proteinExistence type="predicted"/>
<gene>
    <name evidence="1" type="ORF">FOY51_22140</name>
</gene>
<dbReference type="EMBL" id="VLNY01000014">
    <property type="protein sequence ID" value="KAA0020064.1"/>
    <property type="molecule type" value="Genomic_DNA"/>
</dbReference>
<keyword evidence="2" id="KW-1185">Reference proteome</keyword>